<dbReference type="eggNOG" id="COG3706">
    <property type="taxonomic scope" value="Bacteria"/>
</dbReference>
<dbReference type="SUPFAM" id="SSF55073">
    <property type="entry name" value="Nucleotide cyclase"/>
    <property type="match status" value="1"/>
</dbReference>
<proteinExistence type="predicted"/>
<protein>
    <recommendedName>
        <fullName evidence="2">diguanylate cyclase</fullName>
        <ecNumber evidence="2">2.7.7.65</ecNumber>
    </recommendedName>
</protein>
<dbReference type="AlphaFoldDB" id="E3BJF5"/>
<gene>
    <name evidence="5" type="ORF">VIBC2010_07139</name>
</gene>
<dbReference type="PANTHER" id="PTHR45138:SF9">
    <property type="entry name" value="DIGUANYLATE CYCLASE DGCM-RELATED"/>
    <property type="match status" value="1"/>
</dbReference>
<dbReference type="NCBIfam" id="TIGR00254">
    <property type="entry name" value="GGDEF"/>
    <property type="match status" value="1"/>
</dbReference>
<name>E3BJF5_9VIBR</name>
<comment type="catalytic activity">
    <reaction evidence="3">
        <text>2 GTP = 3',3'-c-di-GMP + 2 diphosphate</text>
        <dbReference type="Rhea" id="RHEA:24898"/>
        <dbReference type="ChEBI" id="CHEBI:33019"/>
        <dbReference type="ChEBI" id="CHEBI:37565"/>
        <dbReference type="ChEBI" id="CHEBI:58805"/>
        <dbReference type="EC" id="2.7.7.65"/>
    </reaction>
</comment>
<evidence type="ECO:0000256" key="1">
    <source>
        <dbReference type="ARBA" id="ARBA00001946"/>
    </source>
</evidence>
<dbReference type="EC" id="2.7.7.65" evidence="2"/>
<dbReference type="GO" id="GO:0043709">
    <property type="term" value="P:cell adhesion involved in single-species biofilm formation"/>
    <property type="evidence" value="ECO:0007669"/>
    <property type="project" value="TreeGrafter"/>
</dbReference>
<dbReference type="Pfam" id="PF00990">
    <property type="entry name" value="GGDEF"/>
    <property type="match status" value="1"/>
</dbReference>
<dbReference type="Proteomes" id="UP000002943">
    <property type="component" value="Unassembled WGS sequence"/>
</dbReference>
<dbReference type="GO" id="GO:0005886">
    <property type="term" value="C:plasma membrane"/>
    <property type="evidence" value="ECO:0007669"/>
    <property type="project" value="TreeGrafter"/>
</dbReference>
<accession>E3BJF5</accession>
<dbReference type="Gene3D" id="3.30.70.270">
    <property type="match status" value="1"/>
</dbReference>
<dbReference type="PROSITE" id="PS50887">
    <property type="entry name" value="GGDEF"/>
    <property type="match status" value="1"/>
</dbReference>
<sequence>MEALLNKISSSNLDASSVSGNDAIIFWEHIRKYIAATPKEKAHCLVISAEFRYQLKQFQTSIDELKEALNYLSLPQDAELILDVKSGLAERLLSHGDYKGALDEYASASIIALHNGFIDAYARSILGMGQLCNIYGDNKHALKYFKKVDQIDHAISSRSLRLSYKLSMLEAYINTEKTQESEALLKECEELSILVSDKVLAGQVQLCQAILHRKNQQIELALHCLGDIHFVANNIHSKWLLNMIRLELAQCLDAINKSHLAIWLLESAQQRAKSFASPEINLKFFIVMSDISENNHDFKNALNYQRQAYQIESELLRTIPIGELGSSQFRRLSRFDLQLKLILSEQENRELKETTENQKDTVAKLKQDAHTDPLTSLHNRRWLDIKFKELIMHNIPFALIVVDIDHFKSINDELTHLVGDKAIVQVSKILSEYFSFGTTSCVRFGGEEFLVILEQADIHQAEIHAEKYREAIFQYDWQQILGERALTVSIGITLHREGENTQRTFHRADKALYRAKASGRNQVCVE</sequence>
<evidence type="ECO:0000256" key="2">
    <source>
        <dbReference type="ARBA" id="ARBA00012528"/>
    </source>
</evidence>
<organism evidence="5 6">
    <name type="scientific">Vibrio caribbeanicus ATCC BAA-2122</name>
    <dbReference type="NCBI Taxonomy" id="796620"/>
    <lineage>
        <taxon>Bacteria</taxon>
        <taxon>Pseudomonadati</taxon>
        <taxon>Pseudomonadota</taxon>
        <taxon>Gammaproteobacteria</taxon>
        <taxon>Vibrionales</taxon>
        <taxon>Vibrionaceae</taxon>
        <taxon>Vibrio</taxon>
    </lineage>
</organism>
<dbReference type="InterPro" id="IPR011990">
    <property type="entry name" value="TPR-like_helical_dom_sf"/>
</dbReference>
<evidence type="ECO:0000313" key="6">
    <source>
        <dbReference type="Proteomes" id="UP000002943"/>
    </source>
</evidence>
<dbReference type="GO" id="GO:0052621">
    <property type="term" value="F:diguanylate cyclase activity"/>
    <property type="evidence" value="ECO:0007669"/>
    <property type="project" value="UniProtKB-EC"/>
</dbReference>
<dbReference type="FunFam" id="3.30.70.270:FF:000001">
    <property type="entry name" value="Diguanylate cyclase domain protein"/>
    <property type="match status" value="1"/>
</dbReference>
<evidence type="ECO:0000313" key="5">
    <source>
        <dbReference type="EMBL" id="EFP96724.1"/>
    </source>
</evidence>
<comment type="caution">
    <text evidence="5">The sequence shown here is derived from an EMBL/GenBank/DDBJ whole genome shotgun (WGS) entry which is preliminary data.</text>
</comment>
<dbReference type="Gene3D" id="1.25.40.10">
    <property type="entry name" value="Tetratricopeptide repeat domain"/>
    <property type="match status" value="1"/>
</dbReference>
<dbReference type="STRING" id="796620.VIBC2010_07139"/>
<dbReference type="InterPro" id="IPR043128">
    <property type="entry name" value="Rev_trsase/Diguanyl_cyclase"/>
</dbReference>
<dbReference type="InterPro" id="IPR050469">
    <property type="entry name" value="Diguanylate_Cyclase"/>
</dbReference>
<dbReference type="InterPro" id="IPR029787">
    <property type="entry name" value="Nucleotide_cyclase"/>
</dbReference>
<dbReference type="InterPro" id="IPR000160">
    <property type="entry name" value="GGDEF_dom"/>
</dbReference>
<comment type="cofactor">
    <cofactor evidence="1">
        <name>Mg(2+)</name>
        <dbReference type="ChEBI" id="CHEBI:18420"/>
    </cofactor>
</comment>
<feature type="domain" description="GGDEF" evidence="4">
    <location>
        <begin position="395"/>
        <end position="526"/>
    </location>
</feature>
<dbReference type="SMART" id="SM00267">
    <property type="entry name" value="GGDEF"/>
    <property type="match status" value="1"/>
</dbReference>
<reference evidence="5 6" key="1">
    <citation type="journal article" date="2012" name="Int. J. Syst. Evol. Microbiol.">
        <title>Vibrio caribbeanicus sp. nov., isolated from the marine sponge Scleritoderma cyanea.</title>
        <authorList>
            <person name="Hoffmann M."/>
            <person name="Monday S.R."/>
            <person name="Allard M.W."/>
            <person name="Strain E.A."/>
            <person name="Whittaker P."/>
            <person name="Naum M."/>
            <person name="McCarthy P.J."/>
            <person name="Lopez J.V."/>
            <person name="Fischer M."/>
            <person name="Brown E.W."/>
        </authorList>
    </citation>
    <scope>NUCLEOTIDE SEQUENCE [LARGE SCALE GENOMIC DNA]</scope>
    <source>
        <strain evidence="5 6">ATCC BAA-2122</strain>
    </source>
</reference>
<dbReference type="eggNOG" id="COG0457">
    <property type="taxonomic scope" value="Bacteria"/>
</dbReference>
<dbReference type="CDD" id="cd01949">
    <property type="entry name" value="GGDEF"/>
    <property type="match status" value="1"/>
</dbReference>
<dbReference type="RefSeq" id="WP_009601156.1">
    <property type="nucleotide sequence ID" value="NZ_AEIU01000069.1"/>
</dbReference>
<evidence type="ECO:0000259" key="4">
    <source>
        <dbReference type="PROSITE" id="PS50887"/>
    </source>
</evidence>
<dbReference type="PANTHER" id="PTHR45138">
    <property type="entry name" value="REGULATORY COMPONENTS OF SENSORY TRANSDUCTION SYSTEM"/>
    <property type="match status" value="1"/>
</dbReference>
<dbReference type="GO" id="GO:1902201">
    <property type="term" value="P:negative regulation of bacterial-type flagellum-dependent cell motility"/>
    <property type="evidence" value="ECO:0007669"/>
    <property type="project" value="TreeGrafter"/>
</dbReference>
<dbReference type="OrthoDB" id="6191081at2"/>
<keyword evidence="6" id="KW-1185">Reference proteome</keyword>
<dbReference type="EMBL" id="AEIU01000069">
    <property type="protein sequence ID" value="EFP96724.1"/>
    <property type="molecule type" value="Genomic_DNA"/>
</dbReference>
<dbReference type="SUPFAM" id="SSF48452">
    <property type="entry name" value="TPR-like"/>
    <property type="match status" value="1"/>
</dbReference>
<evidence type="ECO:0000256" key="3">
    <source>
        <dbReference type="ARBA" id="ARBA00034247"/>
    </source>
</evidence>